<keyword evidence="3" id="KW-1185">Reference proteome</keyword>
<evidence type="ECO:0000256" key="1">
    <source>
        <dbReference type="SAM" id="Phobius"/>
    </source>
</evidence>
<dbReference type="Proteomes" id="UP001174208">
    <property type="component" value="Unassembled WGS sequence"/>
</dbReference>
<protein>
    <submittedName>
        <fullName evidence="2">Uncharacterized protein</fullName>
    </submittedName>
</protein>
<organism evidence="2 3">
    <name type="scientific">Leifsonia williamsii</name>
    <dbReference type="NCBI Taxonomy" id="3035919"/>
    <lineage>
        <taxon>Bacteria</taxon>
        <taxon>Bacillati</taxon>
        <taxon>Actinomycetota</taxon>
        <taxon>Actinomycetes</taxon>
        <taxon>Micrococcales</taxon>
        <taxon>Microbacteriaceae</taxon>
        <taxon>Leifsonia</taxon>
    </lineage>
</organism>
<comment type="caution">
    <text evidence="2">The sequence shown here is derived from an EMBL/GenBank/DDBJ whole genome shotgun (WGS) entry which is preliminary data.</text>
</comment>
<name>A0ABT8K8V7_9MICO</name>
<evidence type="ECO:0000313" key="2">
    <source>
        <dbReference type="EMBL" id="MDN4613878.1"/>
    </source>
</evidence>
<keyword evidence="1" id="KW-0812">Transmembrane</keyword>
<dbReference type="RefSeq" id="WP_301210295.1">
    <property type="nucleotide sequence ID" value="NZ_JAROCF010000001.1"/>
</dbReference>
<proteinExistence type="predicted"/>
<gene>
    <name evidence="2" type="ORF">P5G50_05370</name>
</gene>
<feature type="transmembrane region" description="Helical" evidence="1">
    <location>
        <begin position="12"/>
        <end position="29"/>
    </location>
</feature>
<accession>A0ABT8K8V7</accession>
<reference evidence="2" key="1">
    <citation type="submission" date="2023-06" db="EMBL/GenBank/DDBJ databases">
        <title>MT1 and MT2 Draft Genomes of Novel Species.</title>
        <authorList>
            <person name="Venkateswaran K."/>
        </authorList>
    </citation>
    <scope>NUCLEOTIDE SEQUENCE</scope>
    <source>
        <strain evidence="2">F6_8S_P_1B</strain>
    </source>
</reference>
<evidence type="ECO:0000313" key="3">
    <source>
        <dbReference type="Proteomes" id="UP001174208"/>
    </source>
</evidence>
<keyword evidence="1" id="KW-0472">Membrane</keyword>
<sequence length="49" mass="5048">MIAVADPFSGLALTVVIAGVILYALYWVVRRGVAAGIRDARGEGGASDE</sequence>
<dbReference type="EMBL" id="JAROCF010000001">
    <property type="protein sequence ID" value="MDN4613878.1"/>
    <property type="molecule type" value="Genomic_DNA"/>
</dbReference>
<keyword evidence="1" id="KW-1133">Transmembrane helix</keyword>